<keyword evidence="6" id="KW-0106">Calcium</keyword>
<keyword evidence="18" id="KW-1185">Reference proteome</keyword>
<evidence type="ECO:0000256" key="9">
    <source>
        <dbReference type="ARBA" id="ARBA00023065"/>
    </source>
</evidence>
<keyword evidence="14" id="KW-0732">Signal</keyword>
<feature type="domain" description="Ion transport" evidence="15">
    <location>
        <begin position="1"/>
        <end position="321"/>
    </location>
</feature>
<feature type="region of interest" description="Disordered" evidence="12">
    <location>
        <begin position="426"/>
        <end position="465"/>
    </location>
</feature>
<gene>
    <name evidence="16" type="ORF">SSS_7502</name>
</gene>
<keyword evidence="4" id="KW-0107">Calcium channel</keyword>
<evidence type="ECO:0000256" key="1">
    <source>
        <dbReference type="ARBA" id="ARBA00004141"/>
    </source>
</evidence>
<feature type="transmembrane region" description="Helical" evidence="13">
    <location>
        <begin position="258"/>
        <end position="279"/>
    </location>
</feature>
<reference evidence="18" key="1">
    <citation type="journal article" date="2020" name="PLoS Negl. Trop. Dis.">
        <title>High-quality nuclear genome for Sarcoptes scabiei-A critical resource for a neglected parasite.</title>
        <authorList>
            <person name="Korhonen P.K."/>
            <person name="Gasser R.B."/>
            <person name="Ma G."/>
            <person name="Wang T."/>
            <person name="Stroehlein A.J."/>
            <person name="Young N.D."/>
            <person name="Ang C.S."/>
            <person name="Fernando D.D."/>
            <person name="Lu H.C."/>
            <person name="Taylor S."/>
            <person name="Reynolds S.L."/>
            <person name="Mofiz E."/>
            <person name="Najaraj S.H."/>
            <person name="Gowda H."/>
            <person name="Madugundu A."/>
            <person name="Renuse S."/>
            <person name="Holt D."/>
            <person name="Pandey A."/>
            <person name="Papenfuss A.T."/>
            <person name="Fischer K."/>
        </authorList>
    </citation>
    <scope>NUCLEOTIDE SEQUENCE [LARGE SCALE GENOMIC DNA]</scope>
</reference>
<dbReference type="OrthoDB" id="6513200at2759"/>
<sequence length="492" mass="56977">MMAILLNCVTLGMYQPCSDDETCTTSRCKILQTFDDIIFGFFALEMAIKMLAMGIVNSPNAYLSDTWNRLDFLIVVAGILSDVGNMNLSAIRTVRVLRPLRAINRIPSMRILVMLLLDTLPMLGNVLLLCFFVFFIFGIIGVQLWAGLLRQRCFLSVPPNTSIPESLSIPSFYQDNHDEDDDRDYICSLEKDNGMHRCLHLPNYRYYHLTCSESALTLPNTNEPNETSCVDWNQYYTDCRPGQHNPFQDAVSFDNVGMAWIAIFLVISLEGWSDIMYYVQDAHSFWSWIYFVLLIVIGSFFMINLCLVVIATQFSETKKREMERMRQERARCTSFSSLASFSLNEQMNCYAAIIQYLSHLSRKIHRNLSKWFLKRYGRQKHRHKSIDNDCHHQCCNYYVENHRVEHRKTKSLGLNENFSCHRSKKIGHQIDDRQSSSSSTLPSSPRKFEKNPDEEQLNANASKSIDNQNNHELIWSEIIQSNQKLIKGPVKR</sequence>
<evidence type="ECO:0000256" key="13">
    <source>
        <dbReference type="SAM" id="Phobius"/>
    </source>
</evidence>
<accession>A0A834VB87</accession>
<evidence type="ECO:0000256" key="4">
    <source>
        <dbReference type="ARBA" id="ARBA00022673"/>
    </source>
</evidence>
<dbReference type="GO" id="GO:0005891">
    <property type="term" value="C:voltage-gated calcium channel complex"/>
    <property type="evidence" value="ECO:0007669"/>
    <property type="project" value="TreeGrafter"/>
</dbReference>
<evidence type="ECO:0000256" key="10">
    <source>
        <dbReference type="ARBA" id="ARBA00023136"/>
    </source>
</evidence>
<evidence type="ECO:0000313" key="17">
    <source>
        <dbReference type="EnsemblMetazoa" id="KAF7489225.1"/>
    </source>
</evidence>
<reference evidence="17" key="3">
    <citation type="submission" date="2022-06" db="UniProtKB">
        <authorList>
            <consortium name="EnsemblMetazoa"/>
        </authorList>
    </citation>
    <scope>IDENTIFICATION</scope>
</reference>
<dbReference type="EMBL" id="WVUK01000065">
    <property type="protein sequence ID" value="KAF7489225.1"/>
    <property type="molecule type" value="Genomic_DNA"/>
</dbReference>
<evidence type="ECO:0000313" key="16">
    <source>
        <dbReference type="EMBL" id="KAF7489225.1"/>
    </source>
</evidence>
<keyword evidence="7" id="KW-0851">Voltage-gated channel</keyword>
<keyword evidence="5 13" id="KW-0812">Transmembrane</keyword>
<keyword evidence="2" id="KW-0813">Transport</keyword>
<dbReference type="AlphaFoldDB" id="A0A834VB87"/>
<dbReference type="InterPro" id="IPR050599">
    <property type="entry name" value="VDCC_alpha-1_subunit"/>
</dbReference>
<feature type="transmembrane region" description="Helical" evidence="13">
    <location>
        <begin position="37"/>
        <end position="56"/>
    </location>
</feature>
<feature type="transmembrane region" description="Helical" evidence="13">
    <location>
        <begin position="126"/>
        <end position="146"/>
    </location>
</feature>
<dbReference type="PANTHER" id="PTHR45628">
    <property type="entry name" value="VOLTAGE-DEPENDENT CALCIUM CHANNEL TYPE A SUBUNIT ALPHA-1"/>
    <property type="match status" value="1"/>
</dbReference>
<evidence type="ECO:0000256" key="5">
    <source>
        <dbReference type="ARBA" id="ARBA00022692"/>
    </source>
</evidence>
<comment type="subcellular location">
    <subcellularLocation>
        <location evidence="1">Membrane</location>
        <topology evidence="1">Multi-pass membrane protein</topology>
    </subcellularLocation>
</comment>
<feature type="compositionally biased region" description="Low complexity" evidence="12">
    <location>
        <begin position="435"/>
        <end position="445"/>
    </location>
</feature>
<dbReference type="EnsemblMetazoa" id="SSS_7502s_mrna">
    <property type="protein sequence ID" value="KAF7489225.1"/>
    <property type="gene ID" value="SSS_7502"/>
</dbReference>
<dbReference type="Pfam" id="PF00520">
    <property type="entry name" value="Ion_trans"/>
    <property type="match status" value="1"/>
</dbReference>
<name>A0A834VB87_SARSC</name>
<evidence type="ECO:0000256" key="3">
    <source>
        <dbReference type="ARBA" id="ARBA00022568"/>
    </source>
</evidence>
<feature type="transmembrane region" description="Helical" evidence="13">
    <location>
        <begin position="285"/>
        <end position="312"/>
    </location>
</feature>
<proteinExistence type="predicted"/>
<keyword evidence="10 13" id="KW-0472">Membrane</keyword>
<evidence type="ECO:0000256" key="14">
    <source>
        <dbReference type="SAM" id="SignalP"/>
    </source>
</evidence>
<keyword evidence="3" id="KW-0109">Calcium transport</keyword>
<dbReference type="SUPFAM" id="SSF81324">
    <property type="entry name" value="Voltage-gated potassium channels"/>
    <property type="match status" value="1"/>
</dbReference>
<organism evidence="16">
    <name type="scientific">Sarcoptes scabiei</name>
    <name type="common">Itch mite</name>
    <name type="synonym">Acarus scabiei</name>
    <dbReference type="NCBI Taxonomy" id="52283"/>
    <lineage>
        <taxon>Eukaryota</taxon>
        <taxon>Metazoa</taxon>
        <taxon>Ecdysozoa</taxon>
        <taxon>Arthropoda</taxon>
        <taxon>Chelicerata</taxon>
        <taxon>Arachnida</taxon>
        <taxon>Acari</taxon>
        <taxon>Acariformes</taxon>
        <taxon>Sarcoptiformes</taxon>
        <taxon>Astigmata</taxon>
        <taxon>Psoroptidia</taxon>
        <taxon>Sarcoptoidea</taxon>
        <taxon>Sarcoptidae</taxon>
        <taxon>Sarcoptinae</taxon>
        <taxon>Sarcoptes</taxon>
    </lineage>
</organism>
<evidence type="ECO:0000313" key="18">
    <source>
        <dbReference type="Proteomes" id="UP000070412"/>
    </source>
</evidence>
<reference evidence="16" key="2">
    <citation type="submission" date="2020-01" db="EMBL/GenBank/DDBJ databases">
        <authorList>
            <person name="Korhonen P.K.K."/>
            <person name="Guangxu M.G."/>
            <person name="Wang T.W."/>
            <person name="Stroehlein A.J.S."/>
            <person name="Young N.D."/>
            <person name="Ang C.-S.A."/>
            <person name="Fernando D.W.F."/>
            <person name="Lu H.L."/>
            <person name="Taylor S.T."/>
            <person name="Ehtesham M.E.M."/>
            <person name="Najaraj S.H.N."/>
            <person name="Harsha G.H.G."/>
            <person name="Madugundu A.M."/>
            <person name="Renuse S.R."/>
            <person name="Holt D.H."/>
            <person name="Pandey A.P."/>
            <person name="Papenfuss A.P."/>
            <person name="Gasser R.B.G."/>
            <person name="Fischer K.F."/>
        </authorList>
    </citation>
    <scope>NUCLEOTIDE SEQUENCE</scope>
    <source>
        <strain evidence="16">SSS_KF_BRIS2020</strain>
    </source>
</reference>
<dbReference type="Gene3D" id="1.10.287.70">
    <property type="match status" value="1"/>
</dbReference>
<dbReference type="GO" id="GO:0008331">
    <property type="term" value="F:high voltage-gated calcium channel activity"/>
    <property type="evidence" value="ECO:0007669"/>
    <property type="project" value="TreeGrafter"/>
</dbReference>
<keyword evidence="9" id="KW-0406">Ion transport</keyword>
<feature type="chain" id="PRO_5038316174" evidence="14">
    <location>
        <begin position="20"/>
        <end position="492"/>
    </location>
</feature>
<dbReference type="InterPro" id="IPR027359">
    <property type="entry name" value="Volt_channel_dom_sf"/>
</dbReference>
<dbReference type="InterPro" id="IPR005821">
    <property type="entry name" value="Ion_trans_dom"/>
</dbReference>
<feature type="signal peptide" evidence="14">
    <location>
        <begin position="1"/>
        <end position="19"/>
    </location>
</feature>
<dbReference type="Gene3D" id="1.20.120.350">
    <property type="entry name" value="Voltage-gated potassium channels. Chain C"/>
    <property type="match status" value="1"/>
</dbReference>
<evidence type="ECO:0000256" key="6">
    <source>
        <dbReference type="ARBA" id="ARBA00022837"/>
    </source>
</evidence>
<evidence type="ECO:0000256" key="11">
    <source>
        <dbReference type="ARBA" id="ARBA00023303"/>
    </source>
</evidence>
<evidence type="ECO:0000256" key="12">
    <source>
        <dbReference type="SAM" id="MobiDB-lite"/>
    </source>
</evidence>
<evidence type="ECO:0000256" key="8">
    <source>
        <dbReference type="ARBA" id="ARBA00022989"/>
    </source>
</evidence>
<keyword evidence="8 13" id="KW-1133">Transmembrane helix</keyword>
<keyword evidence="11" id="KW-0407">Ion channel</keyword>
<evidence type="ECO:0000256" key="2">
    <source>
        <dbReference type="ARBA" id="ARBA00022448"/>
    </source>
</evidence>
<evidence type="ECO:0000256" key="7">
    <source>
        <dbReference type="ARBA" id="ARBA00022882"/>
    </source>
</evidence>
<dbReference type="Proteomes" id="UP000070412">
    <property type="component" value="Unassembled WGS sequence"/>
</dbReference>
<evidence type="ECO:0000259" key="15">
    <source>
        <dbReference type="Pfam" id="PF00520"/>
    </source>
</evidence>
<protein>
    <submittedName>
        <fullName evidence="16">Voltage-dependent T-type calcium channel subunit alpha-1G</fullName>
    </submittedName>
</protein>
<dbReference type="PANTHER" id="PTHR45628:SF22">
    <property type="entry name" value="VOLTAGE-DEPENDENT T-TYPE CALCIUM CHANNEL SUBUNIT ALPHA"/>
    <property type="match status" value="1"/>
</dbReference>
<dbReference type="GO" id="GO:0098703">
    <property type="term" value="P:calcium ion import across plasma membrane"/>
    <property type="evidence" value="ECO:0007669"/>
    <property type="project" value="TreeGrafter"/>
</dbReference>